<evidence type="ECO:0000256" key="4">
    <source>
        <dbReference type="RuleBase" id="RU000363"/>
    </source>
</evidence>
<name>A0A4Q4NHQ6_ALTAL</name>
<comment type="caution">
    <text evidence="5">The sequence shown here is derived from an EMBL/GenBank/DDBJ whole genome shotgun (WGS) entry which is preliminary data.</text>
</comment>
<sequence>MSLAQSIRVNKPPTIFSTILSGLTQAASEPLVTGGLLCLLTRGSTQLRAQLLAPFGFTSSLFSNDPESIARLAAVVTTLKVLTTAGVLRRINEALNCLAWNNWRLKRSGADWQFGPEKKEVILITGASSGFGYLMAMELSKHARIIVLNRSPLPADLEALPDVHFYQCDVGDISALETVCEQVKKDFGTISVLINNAGYGIGKTLLEVRQSSINPDLCIKKADGKQTTNAEDERLFRVNLLSQMILIRAFLPAMLAQEKGHVVSIASMASFVVPPNMVNYCISKIGALYLTEGLRAECLTRYPGGSSICNTSIHPGWHKTGIDKDGILTKLGITEDPPEPVIDAVVDQVLNGKSGMICIPKHHQRDSLLRFWPRWAQDLKFGLVGSKA</sequence>
<dbReference type="VEuPathDB" id="FungiDB:CC77DRAFT_938955"/>
<dbReference type="AlphaFoldDB" id="A0A4Q4NHQ6"/>
<dbReference type="PRINTS" id="PR00080">
    <property type="entry name" value="SDRFAMILY"/>
</dbReference>
<evidence type="ECO:0000256" key="1">
    <source>
        <dbReference type="ARBA" id="ARBA00006484"/>
    </source>
</evidence>
<proteinExistence type="inferred from homology"/>
<evidence type="ECO:0000313" key="6">
    <source>
        <dbReference type="Proteomes" id="UP000291422"/>
    </source>
</evidence>
<dbReference type="Gene3D" id="3.40.50.720">
    <property type="entry name" value="NAD(P)-binding Rossmann-like Domain"/>
    <property type="match status" value="1"/>
</dbReference>
<evidence type="ECO:0000256" key="3">
    <source>
        <dbReference type="ARBA" id="ARBA00023002"/>
    </source>
</evidence>
<dbReference type="InterPro" id="IPR036291">
    <property type="entry name" value="NAD(P)-bd_dom_sf"/>
</dbReference>
<dbReference type="Proteomes" id="UP000291422">
    <property type="component" value="Unassembled WGS sequence"/>
</dbReference>
<organism evidence="5 6">
    <name type="scientific">Alternaria alternata</name>
    <name type="common">Alternaria rot fungus</name>
    <name type="synonym">Torula alternata</name>
    <dbReference type="NCBI Taxonomy" id="5599"/>
    <lineage>
        <taxon>Eukaryota</taxon>
        <taxon>Fungi</taxon>
        <taxon>Dikarya</taxon>
        <taxon>Ascomycota</taxon>
        <taxon>Pezizomycotina</taxon>
        <taxon>Dothideomycetes</taxon>
        <taxon>Pleosporomycetidae</taxon>
        <taxon>Pleosporales</taxon>
        <taxon>Pleosporineae</taxon>
        <taxon>Pleosporaceae</taxon>
        <taxon>Alternaria</taxon>
        <taxon>Alternaria sect. Alternaria</taxon>
        <taxon>Alternaria alternata complex</taxon>
    </lineage>
</organism>
<dbReference type="InterPro" id="IPR002347">
    <property type="entry name" value="SDR_fam"/>
</dbReference>
<protein>
    <recommendedName>
        <fullName evidence="7">NAD(P)-binding protein</fullName>
    </recommendedName>
</protein>
<gene>
    <name evidence="5" type="ORF">AA0117_g5363</name>
</gene>
<evidence type="ECO:0000313" key="5">
    <source>
        <dbReference type="EMBL" id="RYN76945.1"/>
    </source>
</evidence>
<keyword evidence="2" id="KW-0521">NADP</keyword>
<dbReference type="PRINTS" id="PR00081">
    <property type="entry name" value="GDHRDH"/>
</dbReference>
<dbReference type="InterPro" id="IPR020904">
    <property type="entry name" value="Sc_DH/Rdtase_CS"/>
</dbReference>
<evidence type="ECO:0000256" key="2">
    <source>
        <dbReference type="ARBA" id="ARBA00022857"/>
    </source>
</evidence>
<keyword evidence="3" id="KW-0560">Oxidoreductase</keyword>
<comment type="similarity">
    <text evidence="1 4">Belongs to the short-chain dehydrogenases/reductases (SDR) family.</text>
</comment>
<accession>A0A4Q4NHQ6</accession>
<dbReference type="PANTHER" id="PTHR24322:SF736">
    <property type="entry name" value="RETINOL DEHYDROGENASE 10"/>
    <property type="match status" value="1"/>
</dbReference>
<evidence type="ECO:0008006" key="7">
    <source>
        <dbReference type="Google" id="ProtNLM"/>
    </source>
</evidence>
<dbReference type="PROSITE" id="PS00061">
    <property type="entry name" value="ADH_SHORT"/>
    <property type="match status" value="1"/>
</dbReference>
<dbReference type="GO" id="GO:0016616">
    <property type="term" value="F:oxidoreductase activity, acting on the CH-OH group of donors, NAD or NADP as acceptor"/>
    <property type="evidence" value="ECO:0007669"/>
    <property type="project" value="TreeGrafter"/>
</dbReference>
<dbReference type="EMBL" id="PDXD01000010">
    <property type="protein sequence ID" value="RYN76945.1"/>
    <property type="molecule type" value="Genomic_DNA"/>
</dbReference>
<dbReference type="Pfam" id="PF00106">
    <property type="entry name" value="adh_short"/>
    <property type="match status" value="1"/>
</dbReference>
<reference evidence="6" key="1">
    <citation type="journal article" date="2019" name="bioRxiv">
        <title>Genomics, evolutionary history and diagnostics of the Alternaria alternata species group including apple and Asian pear pathotypes.</title>
        <authorList>
            <person name="Armitage A.D."/>
            <person name="Cockerton H.M."/>
            <person name="Sreenivasaprasad S."/>
            <person name="Woodhall J.W."/>
            <person name="Lane C.R."/>
            <person name="Harrison R.J."/>
            <person name="Clarkson J.P."/>
        </authorList>
    </citation>
    <scope>NUCLEOTIDE SEQUENCE [LARGE SCALE GENOMIC DNA]</scope>
    <source>
        <strain evidence="6">FERA 1177</strain>
    </source>
</reference>
<dbReference type="SUPFAM" id="SSF51735">
    <property type="entry name" value="NAD(P)-binding Rossmann-fold domains"/>
    <property type="match status" value="1"/>
</dbReference>
<dbReference type="PANTHER" id="PTHR24322">
    <property type="entry name" value="PKSB"/>
    <property type="match status" value="1"/>
</dbReference>